<evidence type="ECO:0000256" key="2">
    <source>
        <dbReference type="SAM" id="Phobius"/>
    </source>
</evidence>
<feature type="region of interest" description="Disordered" evidence="1">
    <location>
        <begin position="164"/>
        <end position="198"/>
    </location>
</feature>
<dbReference type="SUPFAM" id="SSF52058">
    <property type="entry name" value="L domain-like"/>
    <property type="match status" value="1"/>
</dbReference>
<dbReference type="EMBL" id="SDAM02029732">
    <property type="protein sequence ID" value="KAH6754838.1"/>
    <property type="molecule type" value="Genomic_DNA"/>
</dbReference>
<keyword evidence="4" id="KW-1185">Reference proteome</keyword>
<dbReference type="AlphaFoldDB" id="A0AAD4NV70"/>
<evidence type="ECO:0000313" key="3">
    <source>
        <dbReference type="EMBL" id="KAH6754838.1"/>
    </source>
</evidence>
<gene>
    <name evidence="3" type="ORF">C2S53_019945</name>
</gene>
<accession>A0AAD4NV70</accession>
<dbReference type="PANTHER" id="PTHR45631:SF44">
    <property type="entry name" value="CARBOHYDRATE-BINDING PROTEIN OF THE ER PROTEIN"/>
    <property type="match status" value="1"/>
</dbReference>
<feature type="transmembrane region" description="Helical" evidence="2">
    <location>
        <begin position="129"/>
        <end position="149"/>
    </location>
</feature>
<comment type="caution">
    <text evidence="3">The sequence shown here is derived from an EMBL/GenBank/DDBJ whole genome shotgun (WGS) entry which is preliminary data.</text>
</comment>
<dbReference type="InterPro" id="IPR032675">
    <property type="entry name" value="LRR_dom_sf"/>
</dbReference>
<reference evidence="3 4" key="1">
    <citation type="journal article" date="2021" name="Nat. Commun.">
        <title>Incipient diploidization of the medicinal plant Perilla within 10,000 years.</title>
        <authorList>
            <person name="Zhang Y."/>
            <person name="Shen Q."/>
            <person name="Leng L."/>
            <person name="Zhang D."/>
            <person name="Chen S."/>
            <person name="Shi Y."/>
            <person name="Ning Z."/>
            <person name="Chen S."/>
        </authorList>
    </citation>
    <scope>NUCLEOTIDE SEQUENCE [LARGE SCALE GENOMIC DNA]</scope>
    <source>
        <strain evidence="4">cv. PC099</strain>
    </source>
</reference>
<evidence type="ECO:0000256" key="1">
    <source>
        <dbReference type="SAM" id="MobiDB-lite"/>
    </source>
</evidence>
<dbReference type="Gene3D" id="3.80.10.10">
    <property type="entry name" value="Ribonuclease Inhibitor"/>
    <property type="match status" value="1"/>
</dbReference>
<proteinExistence type="predicted"/>
<dbReference type="PANTHER" id="PTHR45631">
    <property type="entry name" value="OS07G0107800 PROTEIN-RELATED"/>
    <property type="match status" value="1"/>
</dbReference>
<dbReference type="Proteomes" id="UP001190926">
    <property type="component" value="Unassembled WGS sequence"/>
</dbReference>
<feature type="compositionally biased region" description="Basic and acidic residues" evidence="1">
    <location>
        <begin position="187"/>
        <end position="198"/>
    </location>
</feature>
<sequence length="198" mass="20972">MSTSTDDPCVSPVWDWIECNSDSNPRVIALDLNGRLGYGPLPDFSSMDALQRIDLSQNSLYEPIPSFLGTFPDLQELLFGNSQLSTSCSTSNKSPSPPADINFGGSDGGGDVYQIPSTKPKKKSNTPKILGGAISAFVVFWAGVGGFAIHRHRAKSAAAVAGAAAKQGPTDPNANMPLEEVPMNGRPNHDNHRMSPSS</sequence>
<protein>
    <submittedName>
        <fullName evidence="3">Uncharacterized protein</fullName>
    </submittedName>
</protein>
<name>A0AAD4NV70_PERFH</name>
<keyword evidence="2" id="KW-0812">Transmembrane</keyword>
<keyword evidence="2" id="KW-0472">Membrane</keyword>
<feature type="region of interest" description="Disordered" evidence="1">
    <location>
        <begin position="86"/>
        <end position="109"/>
    </location>
</feature>
<evidence type="ECO:0000313" key="4">
    <source>
        <dbReference type="Proteomes" id="UP001190926"/>
    </source>
</evidence>
<keyword evidence="2" id="KW-1133">Transmembrane helix</keyword>
<organism evidence="3 4">
    <name type="scientific">Perilla frutescens var. hirtella</name>
    <name type="common">Perilla citriodora</name>
    <name type="synonym">Perilla setoyensis</name>
    <dbReference type="NCBI Taxonomy" id="608512"/>
    <lineage>
        <taxon>Eukaryota</taxon>
        <taxon>Viridiplantae</taxon>
        <taxon>Streptophyta</taxon>
        <taxon>Embryophyta</taxon>
        <taxon>Tracheophyta</taxon>
        <taxon>Spermatophyta</taxon>
        <taxon>Magnoliopsida</taxon>
        <taxon>eudicotyledons</taxon>
        <taxon>Gunneridae</taxon>
        <taxon>Pentapetalae</taxon>
        <taxon>asterids</taxon>
        <taxon>lamiids</taxon>
        <taxon>Lamiales</taxon>
        <taxon>Lamiaceae</taxon>
        <taxon>Nepetoideae</taxon>
        <taxon>Elsholtzieae</taxon>
        <taxon>Perilla</taxon>
    </lineage>
</organism>